<keyword evidence="6" id="KW-1185">Reference proteome</keyword>
<dbReference type="Gene3D" id="2.60.120.200">
    <property type="match status" value="1"/>
</dbReference>
<dbReference type="OrthoDB" id="2019747at2759"/>
<dbReference type="PANTHER" id="PTHR32401">
    <property type="entry name" value="CONCANAVALIN A-LIKE LECTIN FAMILY PROTEIN"/>
    <property type="match status" value="1"/>
</dbReference>
<proteinExistence type="inferred from homology"/>
<dbReference type="CDD" id="cd06899">
    <property type="entry name" value="lectin_legume_LecRK_Arcelin_ConA"/>
    <property type="match status" value="1"/>
</dbReference>
<keyword evidence="3" id="KW-1133">Transmembrane helix</keyword>
<comment type="caution">
    <text evidence="5">The sequence shown here is derived from an EMBL/GenBank/DDBJ whole genome shotgun (WGS) entry which is preliminary data.</text>
</comment>
<dbReference type="EMBL" id="JABCRI010000012">
    <property type="protein sequence ID" value="KAF8396866.1"/>
    <property type="molecule type" value="Genomic_DNA"/>
</dbReference>
<feature type="domain" description="Legume lectin" evidence="4">
    <location>
        <begin position="30"/>
        <end position="271"/>
    </location>
</feature>
<keyword evidence="2" id="KW-0430">Lectin</keyword>
<evidence type="ECO:0000313" key="5">
    <source>
        <dbReference type="EMBL" id="KAF8396866.1"/>
    </source>
</evidence>
<dbReference type="InterPro" id="IPR013320">
    <property type="entry name" value="ConA-like_dom_sf"/>
</dbReference>
<evidence type="ECO:0000256" key="3">
    <source>
        <dbReference type="SAM" id="Phobius"/>
    </source>
</evidence>
<name>A0A834Z1K4_TETSI</name>
<protein>
    <recommendedName>
        <fullName evidence="4">Legume lectin domain-containing protein</fullName>
    </recommendedName>
</protein>
<comment type="similarity">
    <text evidence="1">Belongs to the leguminous lectin family.</text>
</comment>
<feature type="transmembrane region" description="Helical" evidence="3">
    <location>
        <begin position="299"/>
        <end position="321"/>
    </location>
</feature>
<dbReference type="PROSITE" id="PS00307">
    <property type="entry name" value="LECTIN_LEGUME_BETA"/>
    <property type="match status" value="1"/>
</dbReference>
<organism evidence="5 6">
    <name type="scientific">Tetracentron sinense</name>
    <name type="common">Spur-leaf</name>
    <dbReference type="NCBI Taxonomy" id="13715"/>
    <lineage>
        <taxon>Eukaryota</taxon>
        <taxon>Viridiplantae</taxon>
        <taxon>Streptophyta</taxon>
        <taxon>Embryophyta</taxon>
        <taxon>Tracheophyta</taxon>
        <taxon>Spermatophyta</taxon>
        <taxon>Magnoliopsida</taxon>
        <taxon>Trochodendrales</taxon>
        <taxon>Trochodendraceae</taxon>
        <taxon>Tetracentron</taxon>
    </lineage>
</organism>
<dbReference type="AlphaFoldDB" id="A0A834Z1K4"/>
<reference evidence="5 6" key="1">
    <citation type="submission" date="2020-04" db="EMBL/GenBank/DDBJ databases">
        <title>Plant Genome Project.</title>
        <authorList>
            <person name="Zhang R.-G."/>
        </authorList>
    </citation>
    <scope>NUCLEOTIDE SEQUENCE [LARGE SCALE GENOMIC DNA]</scope>
    <source>
        <strain evidence="5">YNK0</strain>
        <tissue evidence="5">Leaf</tissue>
    </source>
</reference>
<dbReference type="Proteomes" id="UP000655225">
    <property type="component" value="Unassembled WGS sequence"/>
</dbReference>
<dbReference type="InterPro" id="IPR050258">
    <property type="entry name" value="Leguminous_Lectin"/>
</dbReference>
<keyword evidence="3" id="KW-0812">Transmembrane</keyword>
<dbReference type="GO" id="GO:0030246">
    <property type="term" value="F:carbohydrate binding"/>
    <property type="evidence" value="ECO:0007669"/>
    <property type="project" value="UniProtKB-KW"/>
</dbReference>
<dbReference type="OMA" id="TEKANND"/>
<keyword evidence="3" id="KW-0472">Membrane</keyword>
<accession>A0A834Z1K4</accession>
<evidence type="ECO:0000259" key="4">
    <source>
        <dbReference type="Pfam" id="PF00139"/>
    </source>
</evidence>
<dbReference type="SUPFAM" id="SSF49899">
    <property type="entry name" value="Concanavalin A-like lectins/glucanases"/>
    <property type="match status" value="1"/>
</dbReference>
<evidence type="ECO:0000313" key="6">
    <source>
        <dbReference type="Proteomes" id="UP000655225"/>
    </source>
</evidence>
<dbReference type="PANTHER" id="PTHR32401:SF16">
    <property type="entry name" value="CONCANAVALIN A-LIKE LECTIN FAMILY PROTEIN"/>
    <property type="match status" value="1"/>
</dbReference>
<dbReference type="InterPro" id="IPR019825">
    <property type="entry name" value="Lectin_legB_Mn/Ca_BS"/>
</dbReference>
<evidence type="ECO:0000256" key="2">
    <source>
        <dbReference type="ARBA" id="ARBA00022734"/>
    </source>
</evidence>
<gene>
    <name evidence="5" type="ORF">HHK36_018501</name>
</gene>
<sequence length="424" mass="46809">MATFSISRYSLSFPFLVFYFVTLSAEPLSSFSLKRFDKNTIFESEIALFGDAEIVNGGSSVKITRSSISSAGRLMFKKPIKFVEGNPLKPVSFSTYFSFSISPGNGDGLAFIVLPNGFPLESFDGNSFGLAPELEKRGTRFLAVEFDTLMDAKLGDPNGNHVGIDIGSLTSARVSNVSSINLVLNSGEKLQSWIDYDANSKQLEVRLSKLGNIRPSNPLVSYPIDLSKLWKKEEEVFVGISSSSGNSSQTSSVYSWSFRLSRFPSWMHSQPLDPRVSSLHSKPVIVHKRSVCLKRIQTALIFGIGCGALAAFIVLFVWAIFANRRPLAPAEYPVHPVELGYEKIKVVVEKAIKDVFSCDCNLTRNGNVDGLTFILLLNGFRLDLFDGSSFGLSLGLEKRGTRVLQFNSTHQWMLGDLETMLELT</sequence>
<evidence type="ECO:0000256" key="1">
    <source>
        <dbReference type="ARBA" id="ARBA00007606"/>
    </source>
</evidence>
<dbReference type="InterPro" id="IPR001220">
    <property type="entry name" value="Legume_lectin_dom"/>
</dbReference>
<dbReference type="Pfam" id="PF00139">
    <property type="entry name" value="Lectin_legB"/>
    <property type="match status" value="1"/>
</dbReference>